<dbReference type="InterPro" id="IPR044920">
    <property type="entry name" value="MnmG_C_subdom_sf"/>
</dbReference>
<dbReference type="Proteomes" id="UP000011087">
    <property type="component" value="Unassembled WGS sequence"/>
</dbReference>
<gene>
    <name evidence="6" type="ORF">GUITHDRAFT_158239</name>
</gene>
<dbReference type="AlphaFoldDB" id="L1IYS0"/>
<dbReference type="eggNOG" id="KOG2311">
    <property type="taxonomic scope" value="Eukaryota"/>
</dbReference>
<reference evidence="7" key="3">
    <citation type="submission" date="2016-03" db="UniProtKB">
        <authorList>
            <consortium name="EnsemblProtists"/>
        </authorList>
    </citation>
    <scope>IDENTIFICATION</scope>
</reference>
<name>L1IYS0_GUITC</name>
<dbReference type="RefSeq" id="XP_005828029.1">
    <property type="nucleotide sequence ID" value="XM_005827972.1"/>
</dbReference>
<comment type="similarity">
    <text evidence="2">Belongs to the MnmG family.</text>
</comment>
<dbReference type="InterPro" id="IPR040131">
    <property type="entry name" value="MnmG_N"/>
</dbReference>
<dbReference type="InterPro" id="IPR002218">
    <property type="entry name" value="MnmG-rel"/>
</dbReference>
<dbReference type="PRINTS" id="PR00411">
    <property type="entry name" value="PNDRDTASEI"/>
</dbReference>
<dbReference type="STRING" id="905079.L1IYS0"/>
<dbReference type="PANTHER" id="PTHR11806">
    <property type="entry name" value="GLUCOSE INHIBITED DIVISION PROTEIN A"/>
    <property type="match status" value="1"/>
</dbReference>
<evidence type="ECO:0000313" key="7">
    <source>
        <dbReference type="EnsemblProtists" id="EKX41049"/>
    </source>
</evidence>
<evidence type="ECO:0000256" key="3">
    <source>
        <dbReference type="ARBA" id="ARBA00022630"/>
    </source>
</evidence>
<dbReference type="GO" id="GO:0070899">
    <property type="term" value="P:mitochondrial tRNA wobble uridine modification"/>
    <property type="evidence" value="ECO:0007669"/>
    <property type="project" value="UniProtKB-ARBA"/>
</dbReference>
<evidence type="ECO:0000313" key="6">
    <source>
        <dbReference type="EMBL" id="EKX41049.1"/>
    </source>
</evidence>
<dbReference type="GeneID" id="17297748"/>
<accession>L1IYS0</accession>
<dbReference type="OMA" id="CNPAMGG"/>
<dbReference type="HAMAP" id="MF_00129">
    <property type="entry name" value="MnmG_GidA"/>
    <property type="match status" value="1"/>
</dbReference>
<dbReference type="InterPro" id="IPR004416">
    <property type="entry name" value="MnmG"/>
</dbReference>
<keyword evidence="3" id="KW-0285">Flavoprotein</keyword>
<dbReference type="EMBL" id="JH993026">
    <property type="protein sequence ID" value="EKX41049.1"/>
    <property type="molecule type" value="Genomic_DNA"/>
</dbReference>
<evidence type="ECO:0000259" key="5">
    <source>
        <dbReference type="SMART" id="SM01228"/>
    </source>
</evidence>
<dbReference type="KEGG" id="gtt:GUITHDRAFT_158239"/>
<evidence type="ECO:0000256" key="2">
    <source>
        <dbReference type="ARBA" id="ARBA00007653"/>
    </source>
</evidence>
<dbReference type="NCBIfam" id="TIGR00136">
    <property type="entry name" value="mnmG_gidA"/>
    <property type="match status" value="1"/>
</dbReference>
<reference evidence="6 8" key="1">
    <citation type="journal article" date="2012" name="Nature">
        <title>Algal genomes reveal evolutionary mosaicism and the fate of nucleomorphs.</title>
        <authorList>
            <consortium name="DOE Joint Genome Institute"/>
            <person name="Curtis B.A."/>
            <person name="Tanifuji G."/>
            <person name="Burki F."/>
            <person name="Gruber A."/>
            <person name="Irimia M."/>
            <person name="Maruyama S."/>
            <person name="Arias M.C."/>
            <person name="Ball S.G."/>
            <person name="Gile G.H."/>
            <person name="Hirakawa Y."/>
            <person name="Hopkins J.F."/>
            <person name="Kuo A."/>
            <person name="Rensing S.A."/>
            <person name="Schmutz J."/>
            <person name="Symeonidi A."/>
            <person name="Elias M."/>
            <person name="Eveleigh R.J."/>
            <person name="Herman E.K."/>
            <person name="Klute M.J."/>
            <person name="Nakayama T."/>
            <person name="Obornik M."/>
            <person name="Reyes-Prieto A."/>
            <person name="Armbrust E.V."/>
            <person name="Aves S.J."/>
            <person name="Beiko R.G."/>
            <person name="Coutinho P."/>
            <person name="Dacks J.B."/>
            <person name="Durnford D.G."/>
            <person name="Fast N.M."/>
            <person name="Green B.R."/>
            <person name="Grisdale C.J."/>
            <person name="Hempel F."/>
            <person name="Henrissat B."/>
            <person name="Hoppner M.P."/>
            <person name="Ishida K."/>
            <person name="Kim E."/>
            <person name="Koreny L."/>
            <person name="Kroth P.G."/>
            <person name="Liu Y."/>
            <person name="Malik S.B."/>
            <person name="Maier U.G."/>
            <person name="McRose D."/>
            <person name="Mock T."/>
            <person name="Neilson J.A."/>
            <person name="Onodera N.T."/>
            <person name="Poole A.M."/>
            <person name="Pritham E.J."/>
            <person name="Richards T.A."/>
            <person name="Rocap G."/>
            <person name="Roy S.W."/>
            <person name="Sarai C."/>
            <person name="Schaack S."/>
            <person name="Shirato S."/>
            <person name="Slamovits C.H."/>
            <person name="Spencer D.F."/>
            <person name="Suzuki S."/>
            <person name="Worden A.Z."/>
            <person name="Zauner S."/>
            <person name="Barry K."/>
            <person name="Bell C."/>
            <person name="Bharti A.K."/>
            <person name="Crow J.A."/>
            <person name="Grimwood J."/>
            <person name="Kramer R."/>
            <person name="Lindquist E."/>
            <person name="Lucas S."/>
            <person name="Salamov A."/>
            <person name="McFadden G.I."/>
            <person name="Lane C.E."/>
            <person name="Keeling P.J."/>
            <person name="Gray M.W."/>
            <person name="Grigoriev I.V."/>
            <person name="Archibald J.M."/>
        </authorList>
    </citation>
    <scope>NUCLEOTIDE SEQUENCE</scope>
    <source>
        <strain evidence="6 8">CCMP2712</strain>
    </source>
</reference>
<sequence length="662" mass="72665">MLAKRDILRHMRVFSSLVSSRGTRQRNPLDASSWDVVVIGGGHAGCEAAAAAARLGVRTLLLTHKLQDLGTMSCNPSIGGVGKGHLVREIDALGGVMGRMADIGGIQFRILNASKGPAVQGPRAQIDRTLYRKAMIDEMQQYQNLQIACGSVEDIVVSGEGSVSGLTLSADSQWEGWRVNTSKVVVTTGTFLRGVIHVGSEQIPAGRAGDKPATALAETFRRIGFKMGRLKTGTPPRIAAKSIDYSNLEVQEGDANPRPFSFLNQKPVLGNQVVCWVTQTIQRTHDIVQEHGHLSPIFQSAGGKGNGPRYCPSLDTKIQRFPGRFHLVWLEPEGIDSDVIYPNGISMGFPRDVQQEIIRSIPGLEGADILHPAYSIEYDMIDPTQLKPTLETRPLPGLYLAGQINGSTGYEEAAAQGIVAGINAALSVKDEPSFVLSRSEAYIGVLVDDLLKGVTEPYRMFTSRAEYRLLLRSDNADLRLTPLAMKLGLACEERKETFLRKKRELENGRALLSSVTFKPQEWQSAGVDVCLDGLKRSPQTVLGYPGVKWSFFLAHALSNQVVEILTIEAMYHEFITAQKRDIEAIKREENLVLPENFDYRHVNALSNEEVEILNSLQPTTLGRASRIPGIRPSSLLPLLQLAKRFNQKSRSDEVPQAAEQMS</sequence>
<dbReference type="Pfam" id="PF01134">
    <property type="entry name" value="GIDA"/>
    <property type="match status" value="1"/>
</dbReference>
<organism evidence="6">
    <name type="scientific">Guillardia theta (strain CCMP2712)</name>
    <name type="common">Cryptophyte</name>
    <dbReference type="NCBI Taxonomy" id="905079"/>
    <lineage>
        <taxon>Eukaryota</taxon>
        <taxon>Cryptophyceae</taxon>
        <taxon>Pyrenomonadales</taxon>
        <taxon>Geminigeraceae</taxon>
        <taxon>Guillardia</taxon>
    </lineage>
</organism>
<dbReference type="GO" id="GO:0030488">
    <property type="term" value="P:tRNA methylation"/>
    <property type="evidence" value="ECO:0007669"/>
    <property type="project" value="TreeGrafter"/>
</dbReference>
<dbReference type="Pfam" id="PF13932">
    <property type="entry name" value="SAM_GIDA_C"/>
    <property type="match status" value="1"/>
</dbReference>
<keyword evidence="4" id="KW-0274">FAD</keyword>
<dbReference type="PROSITE" id="PS01280">
    <property type="entry name" value="GIDA_1"/>
    <property type="match status" value="1"/>
</dbReference>
<dbReference type="InterPro" id="IPR047001">
    <property type="entry name" value="MnmG_C_subdom"/>
</dbReference>
<evidence type="ECO:0000256" key="1">
    <source>
        <dbReference type="ARBA" id="ARBA00001974"/>
    </source>
</evidence>
<dbReference type="HOGENOM" id="CLU_007831_2_2_1"/>
<dbReference type="SUPFAM" id="SSF51905">
    <property type="entry name" value="FAD/NAD(P)-binding domain"/>
    <property type="match status" value="1"/>
</dbReference>
<comment type="cofactor">
    <cofactor evidence="1">
        <name>FAD</name>
        <dbReference type="ChEBI" id="CHEBI:57692"/>
    </cofactor>
</comment>
<keyword evidence="8" id="KW-1185">Reference proteome</keyword>
<evidence type="ECO:0000256" key="4">
    <source>
        <dbReference type="ARBA" id="ARBA00022827"/>
    </source>
</evidence>
<dbReference type="FunFam" id="3.50.50.60:FF:000002">
    <property type="entry name" value="tRNA uridine 5-carboxymethylaminomethyl modification enzyme MnmG"/>
    <property type="match status" value="1"/>
</dbReference>
<reference evidence="8" key="2">
    <citation type="submission" date="2012-11" db="EMBL/GenBank/DDBJ databases">
        <authorList>
            <person name="Kuo A."/>
            <person name="Curtis B.A."/>
            <person name="Tanifuji G."/>
            <person name="Burki F."/>
            <person name="Gruber A."/>
            <person name="Irimia M."/>
            <person name="Maruyama S."/>
            <person name="Arias M.C."/>
            <person name="Ball S.G."/>
            <person name="Gile G.H."/>
            <person name="Hirakawa Y."/>
            <person name="Hopkins J.F."/>
            <person name="Rensing S.A."/>
            <person name="Schmutz J."/>
            <person name="Symeonidi A."/>
            <person name="Elias M."/>
            <person name="Eveleigh R.J."/>
            <person name="Herman E.K."/>
            <person name="Klute M.J."/>
            <person name="Nakayama T."/>
            <person name="Obornik M."/>
            <person name="Reyes-Prieto A."/>
            <person name="Armbrust E.V."/>
            <person name="Aves S.J."/>
            <person name="Beiko R.G."/>
            <person name="Coutinho P."/>
            <person name="Dacks J.B."/>
            <person name="Durnford D.G."/>
            <person name="Fast N.M."/>
            <person name="Green B.R."/>
            <person name="Grisdale C."/>
            <person name="Hempe F."/>
            <person name="Henrissat B."/>
            <person name="Hoppner M.P."/>
            <person name="Ishida K.-I."/>
            <person name="Kim E."/>
            <person name="Koreny L."/>
            <person name="Kroth P.G."/>
            <person name="Liu Y."/>
            <person name="Malik S.-B."/>
            <person name="Maier U.G."/>
            <person name="McRose D."/>
            <person name="Mock T."/>
            <person name="Neilson J.A."/>
            <person name="Onodera N.T."/>
            <person name="Poole A.M."/>
            <person name="Pritham E.J."/>
            <person name="Richards T.A."/>
            <person name="Rocap G."/>
            <person name="Roy S.W."/>
            <person name="Sarai C."/>
            <person name="Schaack S."/>
            <person name="Shirato S."/>
            <person name="Slamovits C.H."/>
            <person name="Spencer D.F."/>
            <person name="Suzuki S."/>
            <person name="Worden A.Z."/>
            <person name="Zauner S."/>
            <person name="Barry K."/>
            <person name="Bell C."/>
            <person name="Bharti A.K."/>
            <person name="Crow J.A."/>
            <person name="Grimwood J."/>
            <person name="Kramer R."/>
            <person name="Lindquist E."/>
            <person name="Lucas S."/>
            <person name="Salamov A."/>
            <person name="McFadden G.I."/>
            <person name="Lane C.E."/>
            <person name="Keeling P.J."/>
            <person name="Gray M.W."/>
            <person name="Grigoriev I.V."/>
            <person name="Archibald J.M."/>
        </authorList>
    </citation>
    <scope>NUCLEOTIDE SEQUENCE</scope>
    <source>
        <strain evidence="8">CCMP2712</strain>
    </source>
</reference>
<protein>
    <recommendedName>
        <fullName evidence="5">tRNA uridine 5-carboxymethylaminomethyl modification enzyme C-terminal subdomain domain-containing protein</fullName>
    </recommendedName>
</protein>
<dbReference type="Gene3D" id="3.50.50.60">
    <property type="entry name" value="FAD/NAD(P)-binding domain"/>
    <property type="match status" value="2"/>
</dbReference>
<dbReference type="FunFam" id="3.50.50.60:FF:000082">
    <property type="entry name" value="protein MTO1 homolog, mitochondrial isoform X1"/>
    <property type="match status" value="1"/>
</dbReference>
<dbReference type="PANTHER" id="PTHR11806:SF0">
    <property type="entry name" value="PROTEIN MTO1 HOMOLOG, MITOCHONDRIAL"/>
    <property type="match status" value="1"/>
</dbReference>
<dbReference type="SMART" id="SM01228">
    <property type="entry name" value="GIDA_assoc_3"/>
    <property type="match status" value="1"/>
</dbReference>
<dbReference type="GO" id="GO:0050660">
    <property type="term" value="F:flavin adenine dinucleotide binding"/>
    <property type="evidence" value="ECO:0007669"/>
    <property type="project" value="InterPro"/>
</dbReference>
<dbReference type="InterPro" id="IPR026904">
    <property type="entry name" value="MnmG_C"/>
</dbReference>
<evidence type="ECO:0000313" key="8">
    <source>
        <dbReference type="Proteomes" id="UP000011087"/>
    </source>
</evidence>
<dbReference type="InterPro" id="IPR036188">
    <property type="entry name" value="FAD/NAD-bd_sf"/>
</dbReference>
<dbReference type="Pfam" id="PF21680">
    <property type="entry name" value="GIDA_C_1st"/>
    <property type="match status" value="1"/>
</dbReference>
<dbReference type="InterPro" id="IPR049312">
    <property type="entry name" value="GIDA_C_N"/>
</dbReference>
<dbReference type="PROSITE" id="PS01281">
    <property type="entry name" value="GIDA_2"/>
    <property type="match status" value="1"/>
</dbReference>
<dbReference type="Gene3D" id="1.10.150.570">
    <property type="entry name" value="GidA associated domain, C-terminal subdomain"/>
    <property type="match status" value="1"/>
</dbReference>
<dbReference type="EnsemblProtists" id="EKX41049">
    <property type="protein sequence ID" value="EKX41049"/>
    <property type="gene ID" value="GUITHDRAFT_158239"/>
</dbReference>
<dbReference type="GO" id="GO:0005739">
    <property type="term" value="C:mitochondrion"/>
    <property type="evidence" value="ECO:0007669"/>
    <property type="project" value="GOC"/>
</dbReference>
<dbReference type="PaxDb" id="55529-EKX41049"/>
<feature type="domain" description="tRNA uridine 5-carboxymethylaminomethyl modification enzyme C-terminal subdomain" evidence="5">
    <location>
        <begin position="569"/>
        <end position="640"/>
    </location>
</feature>
<proteinExistence type="inferred from homology"/>
<dbReference type="OrthoDB" id="3329at2759"/>
<dbReference type="InterPro" id="IPR020595">
    <property type="entry name" value="MnmG-rel_CS"/>
</dbReference>
<dbReference type="FunFam" id="1.10.150.570:FF:000001">
    <property type="entry name" value="tRNA uridine 5-carboxymethylaminomethyl modification enzyme MnmG"/>
    <property type="match status" value="1"/>
</dbReference>